<dbReference type="EMBL" id="BGPR01000769">
    <property type="protein sequence ID" value="GBM34796.1"/>
    <property type="molecule type" value="Genomic_DNA"/>
</dbReference>
<evidence type="ECO:0000256" key="1">
    <source>
        <dbReference type="SAM" id="MobiDB-lite"/>
    </source>
</evidence>
<organism evidence="2 3">
    <name type="scientific">Araneus ventricosus</name>
    <name type="common">Orbweaver spider</name>
    <name type="synonym">Epeira ventricosa</name>
    <dbReference type="NCBI Taxonomy" id="182803"/>
    <lineage>
        <taxon>Eukaryota</taxon>
        <taxon>Metazoa</taxon>
        <taxon>Ecdysozoa</taxon>
        <taxon>Arthropoda</taxon>
        <taxon>Chelicerata</taxon>
        <taxon>Arachnida</taxon>
        <taxon>Araneae</taxon>
        <taxon>Araneomorphae</taxon>
        <taxon>Entelegynae</taxon>
        <taxon>Araneoidea</taxon>
        <taxon>Araneidae</taxon>
        <taxon>Araneus</taxon>
    </lineage>
</organism>
<comment type="caution">
    <text evidence="2">The sequence shown here is derived from an EMBL/GenBank/DDBJ whole genome shotgun (WGS) entry which is preliminary data.</text>
</comment>
<accession>A0A4Y2F394</accession>
<feature type="compositionally biased region" description="Polar residues" evidence="1">
    <location>
        <begin position="18"/>
        <end position="32"/>
    </location>
</feature>
<reference evidence="2 3" key="1">
    <citation type="journal article" date="2019" name="Sci. Rep.">
        <title>Orb-weaving spider Araneus ventricosus genome elucidates the spidroin gene catalogue.</title>
        <authorList>
            <person name="Kono N."/>
            <person name="Nakamura H."/>
            <person name="Ohtoshi R."/>
            <person name="Moran D.A.P."/>
            <person name="Shinohara A."/>
            <person name="Yoshida Y."/>
            <person name="Fujiwara M."/>
            <person name="Mori M."/>
            <person name="Tomita M."/>
            <person name="Arakawa K."/>
        </authorList>
    </citation>
    <scope>NUCLEOTIDE SEQUENCE [LARGE SCALE GENOMIC DNA]</scope>
</reference>
<name>A0A4Y2F394_ARAVE</name>
<feature type="region of interest" description="Disordered" evidence="1">
    <location>
        <begin position="10"/>
        <end position="32"/>
    </location>
</feature>
<evidence type="ECO:0000313" key="2">
    <source>
        <dbReference type="EMBL" id="GBM34796.1"/>
    </source>
</evidence>
<dbReference type="AlphaFoldDB" id="A0A4Y2F394"/>
<feature type="region of interest" description="Disordered" evidence="1">
    <location>
        <begin position="68"/>
        <end position="103"/>
    </location>
</feature>
<protein>
    <submittedName>
        <fullName evidence="2">Uncharacterized protein</fullName>
    </submittedName>
</protein>
<evidence type="ECO:0000313" key="3">
    <source>
        <dbReference type="Proteomes" id="UP000499080"/>
    </source>
</evidence>
<dbReference type="Proteomes" id="UP000499080">
    <property type="component" value="Unassembled WGS sequence"/>
</dbReference>
<feature type="compositionally biased region" description="Basic and acidic residues" evidence="1">
    <location>
        <begin position="76"/>
        <end position="96"/>
    </location>
</feature>
<proteinExistence type="predicted"/>
<keyword evidence="3" id="KW-1185">Reference proteome</keyword>
<dbReference type="OrthoDB" id="10421586at2759"/>
<gene>
    <name evidence="2" type="ORF">AVEN_7845_1</name>
</gene>
<sequence length="255" mass="28476">MRCLFQCGRELRGDSGDESSTGQQGDNPVETSGYLQELLRDRRRILSIRRADLSHEIRLVDLRRVQGRSAAQGRGGGHEPGRNRHRPERVLSERRVGHPRRARHPEREVLHVLRGAVHRHHLQHQYAAQDAFLHGQPHYSMHGHILPNGPGFLPALGLGRESVVVHLDSSLADCLLPAAGRDHPAHLAGGAAARQVPALHHDTSHALHLRHGGRAQRPLQVSHLPIMNNTHSFQQTDESFSLTHSRQRLSLVAHT</sequence>